<dbReference type="PANTHER" id="PTHR11353">
    <property type="entry name" value="CHAPERONIN"/>
    <property type="match status" value="1"/>
</dbReference>
<evidence type="ECO:0000256" key="6">
    <source>
        <dbReference type="ARBA" id="ARBA00023186"/>
    </source>
</evidence>
<dbReference type="SUPFAM" id="SSF48592">
    <property type="entry name" value="GroEL equatorial domain-like"/>
    <property type="match status" value="1"/>
</dbReference>
<dbReference type="AlphaFoldDB" id="A0A914LIB3"/>
<dbReference type="Gene3D" id="1.10.560.10">
    <property type="entry name" value="GroEL-like equatorial domain"/>
    <property type="match status" value="1"/>
</dbReference>
<name>A0A914LIB3_MELIC</name>
<dbReference type="PROSITE" id="PS00750">
    <property type="entry name" value="TCP1_1"/>
    <property type="match status" value="1"/>
</dbReference>
<organism evidence="8 9">
    <name type="scientific">Meloidogyne incognita</name>
    <name type="common">Southern root-knot nematode worm</name>
    <name type="synonym">Oxyuris incognita</name>
    <dbReference type="NCBI Taxonomy" id="6306"/>
    <lineage>
        <taxon>Eukaryota</taxon>
        <taxon>Metazoa</taxon>
        <taxon>Ecdysozoa</taxon>
        <taxon>Nematoda</taxon>
        <taxon>Chromadorea</taxon>
        <taxon>Rhabditida</taxon>
        <taxon>Tylenchina</taxon>
        <taxon>Tylenchomorpha</taxon>
        <taxon>Tylenchoidea</taxon>
        <taxon>Meloidogynidae</taxon>
        <taxon>Meloidogyninae</taxon>
        <taxon>Meloidogyne</taxon>
        <taxon>Meloidogyne incognita group</taxon>
    </lineage>
</organism>
<dbReference type="InterPro" id="IPR002423">
    <property type="entry name" value="Cpn60/GroEL/TCP-1"/>
</dbReference>
<dbReference type="Gene3D" id="3.30.260.10">
    <property type="entry name" value="TCP-1-like chaperonin intermediate domain"/>
    <property type="match status" value="1"/>
</dbReference>
<dbReference type="GO" id="GO:0051082">
    <property type="term" value="F:unfolded protein binding"/>
    <property type="evidence" value="ECO:0007669"/>
    <property type="project" value="InterPro"/>
</dbReference>
<dbReference type="GO" id="GO:0016887">
    <property type="term" value="F:ATP hydrolysis activity"/>
    <property type="evidence" value="ECO:0007669"/>
    <property type="project" value="InterPro"/>
</dbReference>
<dbReference type="FunFam" id="1.10.560.10:FF:000058">
    <property type="entry name" value="T-complex protein 1 subunit zeta"/>
    <property type="match status" value="1"/>
</dbReference>
<keyword evidence="4 7" id="KW-0547">Nucleotide-binding</keyword>
<evidence type="ECO:0000256" key="5">
    <source>
        <dbReference type="ARBA" id="ARBA00022840"/>
    </source>
</evidence>
<dbReference type="PROSITE" id="PS00751">
    <property type="entry name" value="TCP1_2"/>
    <property type="match status" value="1"/>
</dbReference>
<dbReference type="SUPFAM" id="SSF54849">
    <property type="entry name" value="GroEL-intermediate domain like"/>
    <property type="match status" value="1"/>
</dbReference>
<dbReference type="InterPro" id="IPR027410">
    <property type="entry name" value="TCP-1-like_intermed_sf"/>
</dbReference>
<keyword evidence="5 7" id="KW-0067">ATP-binding</keyword>
<evidence type="ECO:0000256" key="7">
    <source>
        <dbReference type="RuleBase" id="RU004187"/>
    </source>
</evidence>
<dbReference type="Gene3D" id="3.50.7.10">
    <property type="entry name" value="GroEL"/>
    <property type="match status" value="1"/>
</dbReference>
<dbReference type="GO" id="GO:0005737">
    <property type="term" value="C:cytoplasm"/>
    <property type="evidence" value="ECO:0007669"/>
    <property type="project" value="UniProtKB-SubCell"/>
</dbReference>
<keyword evidence="8" id="KW-1185">Reference proteome</keyword>
<dbReference type="InterPro" id="IPR002194">
    <property type="entry name" value="Chaperonin_TCP-1_CS"/>
</dbReference>
<evidence type="ECO:0000313" key="9">
    <source>
        <dbReference type="WBParaSite" id="Minc3s00541g13989"/>
    </source>
</evidence>
<evidence type="ECO:0000256" key="2">
    <source>
        <dbReference type="ARBA" id="ARBA00008020"/>
    </source>
</evidence>
<sequence>MASISCLNPNAELARNTAALEMNISGAKGLQEVMKSNLGPKGTLKMLVSGSGDLKVTKDGNVLLHEMQIQHPTASLIAKACTAQNDATGDGTTSTVLLIGELLKQAELYISDGMHPHLITEGFQIAYNALCKFLIEFRKELPIERNLLVEVAQTALRTKLELKLANHITDCVVDAILAIRKDEKDFDPDLHMIEIMQMENEMESDTKFIRGLVLDHGGRHPDMPKNLTNVFVLTCNVSLEFEKTEVNSGLFYKTAAEREALLQAEREYITRRVLKIIELKKQVCGEKGKEDASFVVINQKVFFLN</sequence>
<reference evidence="9" key="1">
    <citation type="submission" date="2022-11" db="UniProtKB">
        <authorList>
            <consortium name="WormBaseParasite"/>
        </authorList>
    </citation>
    <scope>IDENTIFICATION</scope>
</reference>
<keyword evidence="6 7" id="KW-0143">Chaperone</keyword>
<evidence type="ECO:0000256" key="3">
    <source>
        <dbReference type="ARBA" id="ARBA00022490"/>
    </source>
</evidence>
<comment type="subcellular location">
    <subcellularLocation>
        <location evidence="1">Cytoplasm</location>
    </subcellularLocation>
</comment>
<dbReference type="WBParaSite" id="Minc3s00541g13989">
    <property type="protein sequence ID" value="Minc3s00541g13989"/>
    <property type="gene ID" value="Minc3s00541g13989"/>
</dbReference>
<dbReference type="Proteomes" id="UP000887563">
    <property type="component" value="Unplaced"/>
</dbReference>
<dbReference type="InterPro" id="IPR027413">
    <property type="entry name" value="GROEL-like_equatorial_sf"/>
</dbReference>
<dbReference type="GO" id="GO:0005524">
    <property type="term" value="F:ATP binding"/>
    <property type="evidence" value="ECO:0007669"/>
    <property type="project" value="UniProtKB-KW"/>
</dbReference>
<dbReference type="GO" id="GO:0140662">
    <property type="term" value="F:ATP-dependent protein folding chaperone"/>
    <property type="evidence" value="ECO:0007669"/>
    <property type="project" value="InterPro"/>
</dbReference>
<keyword evidence="3" id="KW-0963">Cytoplasm</keyword>
<dbReference type="InterPro" id="IPR027409">
    <property type="entry name" value="GroEL-like_apical_dom_sf"/>
</dbReference>
<dbReference type="InterPro" id="IPR017998">
    <property type="entry name" value="Chaperone_TCP-1"/>
</dbReference>
<dbReference type="PRINTS" id="PR00304">
    <property type="entry name" value="TCOMPLEXTCP1"/>
</dbReference>
<evidence type="ECO:0000256" key="4">
    <source>
        <dbReference type="ARBA" id="ARBA00022741"/>
    </source>
</evidence>
<dbReference type="SUPFAM" id="SSF52029">
    <property type="entry name" value="GroEL apical domain-like"/>
    <property type="match status" value="1"/>
</dbReference>
<proteinExistence type="inferred from homology"/>
<dbReference type="Pfam" id="PF00118">
    <property type="entry name" value="Cpn60_TCP1"/>
    <property type="match status" value="1"/>
</dbReference>
<protein>
    <submittedName>
        <fullName evidence="9">Uncharacterized protein</fullName>
    </submittedName>
</protein>
<evidence type="ECO:0000313" key="8">
    <source>
        <dbReference type="Proteomes" id="UP000887563"/>
    </source>
</evidence>
<accession>A0A914LIB3</accession>
<evidence type="ECO:0000256" key="1">
    <source>
        <dbReference type="ARBA" id="ARBA00004496"/>
    </source>
</evidence>
<comment type="similarity">
    <text evidence="2 7">Belongs to the TCP-1 chaperonin family.</text>
</comment>